<dbReference type="InterPro" id="IPR049630">
    <property type="entry name" value="DYDC-like_DD"/>
</dbReference>
<feature type="region of interest" description="Disordered" evidence="2">
    <location>
        <begin position="110"/>
        <end position="136"/>
    </location>
</feature>
<proteinExistence type="predicted"/>
<sequence length="353" mass="39440">VVFLSGLREKAVVSKSTTSCAPFPVFGPEDSQYLADSLGQPLIKGLTEVASKRPPDPIKYLANYLYTYEDDPSNQINGQPKVLEQTFTVGEDRQLTAPPPLPVEAMVREEGADHEEDGEEAQVRRTPEPLPTAFKPTQRDEFGQMILHFAMARTHGRNAVFQLLQEVDCNIALRDELYRTPRDVAVQVNITENVEAIDKYVVSLAAIGELDKLRELLVEGYDHILDARDENSTVTEVANERNQTAILALLDSINSFEDKRERLHRAIRLASDSQVQEMLRSNPGLALAKNQYSRCSLHIAVLNQHDSIVQHIAQKYPQTLVVGDNLMRTALHYAMGVERVETLSKILIQAGAT</sequence>
<evidence type="ECO:0000256" key="1">
    <source>
        <dbReference type="PROSITE-ProRule" id="PRU00023"/>
    </source>
</evidence>
<gene>
    <name evidence="3" type="ORF">g.2955</name>
</gene>
<accession>A0A1B6HVC8</accession>
<feature type="non-terminal residue" evidence="3">
    <location>
        <position position="353"/>
    </location>
</feature>
<evidence type="ECO:0000256" key="2">
    <source>
        <dbReference type="SAM" id="MobiDB-lite"/>
    </source>
</evidence>
<dbReference type="EMBL" id="GECU01029121">
    <property type="protein sequence ID" value="JAS78585.1"/>
    <property type="molecule type" value="Transcribed_RNA"/>
</dbReference>
<dbReference type="SUPFAM" id="SSF48403">
    <property type="entry name" value="Ankyrin repeat"/>
    <property type="match status" value="1"/>
</dbReference>
<dbReference type="Gene3D" id="1.25.40.20">
    <property type="entry name" value="Ankyrin repeat-containing domain"/>
    <property type="match status" value="2"/>
</dbReference>
<dbReference type="InterPro" id="IPR007858">
    <property type="entry name" value="Dpy-30_motif"/>
</dbReference>
<dbReference type="PANTHER" id="PTHR24172:SF4">
    <property type="entry name" value="ANK_REP_REGION DOMAIN-CONTAINING PROTEIN"/>
    <property type="match status" value="1"/>
</dbReference>
<evidence type="ECO:0000313" key="3">
    <source>
        <dbReference type="EMBL" id="JAS78585.1"/>
    </source>
</evidence>
<dbReference type="InterPro" id="IPR002110">
    <property type="entry name" value="Ankyrin_rpt"/>
</dbReference>
<dbReference type="CDD" id="cd22966">
    <property type="entry name" value="DD_DYDC-like"/>
    <property type="match status" value="1"/>
</dbReference>
<feature type="repeat" description="ANK" evidence="1">
    <location>
        <begin position="326"/>
        <end position="353"/>
    </location>
</feature>
<dbReference type="Gene3D" id="1.20.890.10">
    <property type="entry name" value="cAMP-dependent protein kinase regulatory subunit, dimerization-anchoring domain"/>
    <property type="match status" value="1"/>
</dbReference>
<dbReference type="PROSITE" id="PS50088">
    <property type="entry name" value="ANK_REPEAT"/>
    <property type="match status" value="1"/>
</dbReference>
<keyword evidence="1" id="KW-0040">ANK repeat</keyword>
<name>A0A1B6HVC8_9HEMI</name>
<protein>
    <submittedName>
        <fullName evidence="3">Uncharacterized protein</fullName>
    </submittedName>
</protein>
<reference evidence="3" key="1">
    <citation type="submission" date="2015-11" db="EMBL/GenBank/DDBJ databases">
        <title>De novo transcriptome assembly of four potential Pierce s Disease insect vectors from Arizona vineyards.</title>
        <authorList>
            <person name="Tassone E.E."/>
        </authorList>
    </citation>
    <scope>NUCLEOTIDE SEQUENCE</scope>
</reference>
<dbReference type="AlphaFoldDB" id="A0A1B6HVC8"/>
<dbReference type="InterPro" id="IPR036770">
    <property type="entry name" value="Ankyrin_rpt-contain_sf"/>
</dbReference>
<feature type="non-terminal residue" evidence="3">
    <location>
        <position position="1"/>
    </location>
</feature>
<organism evidence="3">
    <name type="scientific">Homalodisca liturata</name>
    <dbReference type="NCBI Taxonomy" id="320908"/>
    <lineage>
        <taxon>Eukaryota</taxon>
        <taxon>Metazoa</taxon>
        <taxon>Ecdysozoa</taxon>
        <taxon>Arthropoda</taxon>
        <taxon>Hexapoda</taxon>
        <taxon>Insecta</taxon>
        <taxon>Pterygota</taxon>
        <taxon>Neoptera</taxon>
        <taxon>Paraneoptera</taxon>
        <taxon>Hemiptera</taxon>
        <taxon>Auchenorrhyncha</taxon>
        <taxon>Membracoidea</taxon>
        <taxon>Cicadellidae</taxon>
        <taxon>Cicadellinae</taxon>
        <taxon>Proconiini</taxon>
        <taxon>Homalodisca</taxon>
    </lineage>
</organism>
<dbReference type="PROSITE" id="PS50297">
    <property type="entry name" value="ANK_REP_REGION"/>
    <property type="match status" value="1"/>
</dbReference>
<dbReference type="Pfam" id="PF05186">
    <property type="entry name" value="Dpy-30"/>
    <property type="match status" value="1"/>
</dbReference>
<dbReference type="PANTHER" id="PTHR24172">
    <property type="entry name" value="ANK_REP_REGION DOMAIN-CONTAINING PROTEIN"/>
    <property type="match status" value="1"/>
</dbReference>